<dbReference type="WBParaSite" id="JU765_v2.g3364.t1">
    <property type="protein sequence ID" value="JU765_v2.g3364.t1"/>
    <property type="gene ID" value="JU765_v2.g3364"/>
</dbReference>
<name>A0AC34R4J7_9BILA</name>
<accession>A0AC34R4J7</accession>
<dbReference type="Proteomes" id="UP000887576">
    <property type="component" value="Unplaced"/>
</dbReference>
<sequence length="364" mass="40646">MNASVLSDSTNIKSFKAGQTCTVMLKFNSQLEYNNRTYFCLYCQSRDGMNVVCHGHSSVTTNVIRNLKKNDVIELKDVIAVECQGNAADFKIDGNSIVSLVPEKPQRQLNGILKKSTNSPTTSPSPVEEVTNGSSGLVDPNDVDKPDSFDKLKYMKEGDFCDINLKITNYMCNEKLNLIFINCSTSDEIVVVVVAQLHYHSENMEKDDIVRFTHVMHNESQKLLQKKGFYLRFEEDSEALLCRRNGLKPAFSSGFLVGVVRGENETEQQQERKLSWHDSPETLQSNSNGTISQVPVTFSLNGGSSSNNGKFSPTTYGFSRTKVEKVAGTLTTVFQEMKYHGKAIYKANLKLDNGEEIVVVIETK</sequence>
<reference evidence="2" key="1">
    <citation type="submission" date="2022-11" db="UniProtKB">
        <authorList>
            <consortium name="WormBaseParasite"/>
        </authorList>
    </citation>
    <scope>IDENTIFICATION</scope>
</reference>
<evidence type="ECO:0000313" key="1">
    <source>
        <dbReference type="Proteomes" id="UP000887576"/>
    </source>
</evidence>
<protein>
    <submittedName>
        <fullName evidence="2">Uncharacterized protein</fullName>
    </submittedName>
</protein>
<evidence type="ECO:0000313" key="2">
    <source>
        <dbReference type="WBParaSite" id="JU765_v2.g3364.t1"/>
    </source>
</evidence>
<proteinExistence type="predicted"/>
<organism evidence="1 2">
    <name type="scientific">Panagrolaimus sp. JU765</name>
    <dbReference type="NCBI Taxonomy" id="591449"/>
    <lineage>
        <taxon>Eukaryota</taxon>
        <taxon>Metazoa</taxon>
        <taxon>Ecdysozoa</taxon>
        <taxon>Nematoda</taxon>
        <taxon>Chromadorea</taxon>
        <taxon>Rhabditida</taxon>
        <taxon>Tylenchina</taxon>
        <taxon>Panagrolaimomorpha</taxon>
        <taxon>Panagrolaimoidea</taxon>
        <taxon>Panagrolaimidae</taxon>
        <taxon>Panagrolaimus</taxon>
    </lineage>
</organism>